<dbReference type="OrthoDB" id="2498029at2759"/>
<feature type="domain" description="Serine aminopeptidase S33" evidence="1">
    <location>
        <begin position="4"/>
        <end position="250"/>
    </location>
</feature>
<organism evidence="3 4">
    <name type="scientific">Phytophthora kernoviae</name>
    <dbReference type="NCBI Taxonomy" id="325452"/>
    <lineage>
        <taxon>Eukaryota</taxon>
        <taxon>Sar</taxon>
        <taxon>Stramenopiles</taxon>
        <taxon>Oomycota</taxon>
        <taxon>Peronosporomycetes</taxon>
        <taxon>Peronosporales</taxon>
        <taxon>Peronosporaceae</taxon>
        <taxon>Phytophthora</taxon>
    </lineage>
</organism>
<dbReference type="EMBL" id="MBDO02000137">
    <property type="protein sequence ID" value="RLN61979.1"/>
    <property type="molecule type" value="Genomic_DNA"/>
</dbReference>
<dbReference type="EMBL" id="MBAD02000942">
    <property type="protein sequence ID" value="RLN60832.1"/>
    <property type="molecule type" value="Genomic_DNA"/>
</dbReference>
<dbReference type="InterPro" id="IPR022742">
    <property type="entry name" value="Hydrolase_4"/>
</dbReference>
<dbReference type="AlphaFoldDB" id="A0A3F2RPY7"/>
<evidence type="ECO:0000313" key="3">
    <source>
        <dbReference type="EMBL" id="RLN61979.1"/>
    </source>
</evidence>
<proteinExistence type="predicted"/>
<evidence type="ECO:0000313" key="2">
    <source>
        <dbReference type="EMBL" id="RLN60832.1"/>
    </source>
</evidence>
<dbReference type="PANTHER" id="PTHR11614">
    <property type="entry name" value="PHOSPHOLIPASE-RELATED"/>
    <property type="match status" value="1"/>
</dbReference>
<accession>A0A3F2RPY7</accession>
<evidence type="ECO:0000259" key="1">
    <source>
        <dbReference type="Pfam" id="PF12146"/>
    </source>
</evidence>
<dbReference type="InterPro" id="IPR051044">
    <property type="entry name" value="MAG_DAG_Lipase"/>
</dbReference>
<dbReference type="Proteomes" id="UP000284657">
    <property type="component" value="Unassembled WGS sequence"/>
</dbReference>
<dbReference type="Pfam" id="PF12146">
    <property type="entry name" value="Hydrolase_4"/>
    <property type="match status" value="1"/>
</dbReference>
<sequence>MALRGIILSLHGIGDHCRRNTEFHERLCKEGFGVISYDLLNHGASDYDQYNTRAHIGNFSHLVDDTNDFITFAKRSIYTSALRYWRTSYGSLIGLHTILSGQHKFHAGVWGSPTIGVTWTPLLWAQSRLARPLVRVFPTAKVVPAVQHHLICRDPDFLTKFKADPLTSLDKMTTSSGYESLQAMTRLQQDPKVPNLESAFCAVPMLFLAGSADGVSDQQASIKFFASMGNTDKEFKLFDGLYHKVYEEPEKEDVLNYLAQWLLRRFPLESRHPNGSPTEALKKLEGTAMKRMPTVRAPRTEL</sequence>
<name>A0A3F2RPY7_9STRA</name>
<evidence type="ECO:0000313" key="5">
    <source>
        <dbReference type="Proteomes" id="UP000284657"/>
    </source>
</evidence>
<protein>
    <recommendedName>
        <fullName evidence="1">Serine aminopeptidase S33 domain-containing protein</fullName>
    </recommendedName>
</protein>
<comment type="caution">
    <text evidence="3">The sequence shown here is derived from an EMBL/GenBank/DDBJ whole genome shotgun (WGS) entry which is preliminary data.</text>
</comment>
<evidence type="ECO:0000313" key="4">
    <source>
        <dbReference type="Proteomes" id="UP000277300"/>
    </source>
</evidence>
<dbReference type="InterPro" id="IPR029058">
    <property type="entry name" value="AB_hydrolase_fold"/>
</dbReference>
<gene>
    <name evidence="2" type="ORF">BBJ29_001880</name>
    <name evidence="3" type="ORF">BBP00_00005070</name>
</gene>
<dbReference type="SUPFAM" id="SSF53474">
    <property type="entry name" value="alpha/beta-Hydrolases"/>
    <property type="match status" value="1"/>
</dbReference>
<reference evidence="4 5" key="1">
    <citation type="submission" date="2018-07" db="EMBL/GenBank/DDBJ databases">
        <title>Genome sequencing of oomycete isolates from Chile give support for New Zealand origin for Phytophthora kernoviae and make available the first Nothophytophthora sp. genome.</title>
        <authorList>
            <person name="Studholme D.J."/>
            <person name="Sanfuentes E."/>
            <person name="Panda P."/>
            <person name="Hill R."/>
            <person name="Sambles C."/>
            <person name="Grant M."/>
            <person name="Williams N.M."/>
            <person name="Mcdougal R.L."/>
        </authorList>
    </citation>
    <scope>NUCLEOTIDE SEQUENCE [LARGE SCALE GENOMIC DNA]</scope>
    <source>
        <strain evidence="3">Chile6</strain>
        <strain evidence="2">Chile7</strain>
    </source>
</reference>
<dbReference type="Proteomes" id="UP000277300">
    <property type="component" value="Unassembled WGS sequence"/>
</dbReference>
<dbReference type="Gene3D" id="3.40.50.1820">
    <property type="entry name" value="alpha/beta hydrolase"/>
    <property type="match status" value="1"/>
</dbReference>